<feature type="signal peptide" evidence="1">
    <location>
        <begin position="1"/>
        <end position="20"/>
    </location>
</feature>
<dbReference type="InterPro" id="IPR011042">
    <property type="entry name" value="6-blade_b-propeller_TolB-like"/>
</dbReference>
<dbReference type="InterPro" id="IPR013658">
    <property type="entry name" value="SGL"/>
</dbReference>
<accession>A0A271J186</accession>
<evidence type="ECO:0000256" key="1">
    <source>
        <dbReference type="SAM" id="SignalP"/>
    </source>
</evidence>
<proteinExistence type="predicted"/>
<dbReference type="Proteomes" id="UP000216339">
    <property type="component" value="Unassembled WGS sequence"/>
</dbReference>
<feature type="domain" description="SMP-30/Gluconolactonase/LRE-like region" evidence="2">
    <location>
        <begin position="173"/>
        <end position="313"/>
    </location>
</feature>
<gene>
    <name evidence="3" type="ORF">BSZ37_08565</name>
</gene>
<keyword evidence="1" id="KW-0732">Signal</keyword>
<dbReference type="OrthoDB" id="7675395at2"/>
<evidence type="ECO:0000313" key="4">
    <source>
        <dbReference type="Proteomes" id="UP000216339"/>
    </source>
</evidence>
<evidence type="ECO:0000259" key="2">
    <source>
        <dbReference type="Pfam" id="PF08450"/>
    </source>
</evidence>
<dbReference type="Pfam" id="PF08450">
    <property type="entry name" value="SGL"/>
    <property type="match status" value="1"/>
</dbReference>
<organism evidence="3 4">
    <name type="scientific">Rubrivirga marina</name>
    <dbReference type="NCBI Taxonomy" id="1196024"/>
    <lineage>
        <taxon>Bacteria</taxon>
        <taxon>Pseudomonadati</taxon>
        <taxon>Rhodothermota</taxon>
        <taxon>Rhodothermia</taxon>
        <taxon>Rhodothermales</taxon>
        <taxon>Rubricoccaceae</taxon>
        <taxon>Rubrivirga</taxon>
    </lineage>
</organism>
<protein>
    <submittedName>
        <fullName evidence="3">Gluconolaconase</fullName>
    </submittedName>
</protein>
<name>A0A271J186_9BACT</name>
<evidence type="ECO:0000313" key="3">
    <source>
        <dbReference type="EMBL" id="PAP76489.1"/>
    </source>
</evidence>
<dbReference type="AlphaFoldDB" id="A0A271J186"/>
<feature type="chain" id="PRO_5013126028" evidence="1">
    <location>
        <begin position="21"/>
        <end position="333"/>
    </location>
</feature>
<comment type="caution">
    <text evidence="3">The sequence shown here is derived from an EMBL/GenBank/DDBJ whole genome shotgun (WGS) entry which is preliminary data.</text>
</comment>
<reference evidence="3 4" key="1">
    <citation type="submission" date="2016-11" db="EMBL/GenBank/DDBJ databases">
        <title>Study of marine rhodopsin-containing bacteria.</title>
        <authorList>
            <person name="Yoshizawa S."/>
            <person name="Kumagai Y."/>
            <person name="Kogure K."/>
        </authorList>
    </citation>
    <scope>NUCLEOTIDE SEQUENCE [LARGE SCALE GENOMIC DNA]</scope>
    <source>
        <strain evidence="3 4">SAORIC-28</strain>
    </source>
</reference>
<dbReference type="Gene3D" id="2.120.10.30">
    <property type="entry name" value="TolB, C-terminal domain"/>
    <property type="match status" value="1"/>
</dbReference>
<dbReference type="SUPFAM" id="SSF63825">
    <property type="entry name" value="YWTD domain"/>
    <property type="match status" value="1"/>
</dbReference>
<keyword evidence="4" id="KW-1185">Reference proteome</keyword>
<sequence>MMTRPAPLLLALALAAPALAQGSQPYAVGDSLGVRDADGAFEATSSNVTVFGAIYGAESCAYDAERGLIVVPNRGAPQSVQTNDAWVSLLRSDGSVHTVRWIGVQGPDQRAGLAPPLVLNEPLGSEIAGGVLTIADRDGGTGPDDPSVGVIRQFDARTGAPVREVRVDGAPWLNDVAVADDGTVFVTQTGDLSPDPDASTFRVWRIGTDGAASVLIEGAPLVQPNGIAFDPQGRLVVANYGDDAVLTFSRSGELVTTQHAVQAGGDGLVILPDGTTYVSSIAHGGVSRIRPGEPAELIARGIPTAASMCYDAGANQLVVPMNPNHGLAFVSLD</sequence>
<dbReference type="EMBL" id="MQWD01000001">
    <property type="protein sequence ID" value="PAP76489.1"/>
    <property type="molecule type" value="Genomic_DNA"/>
</dbReference>